<dbReference type="InterPro" id="IPR035965">
    <property type="entry name" value="PAS-like_dom_sf"/>
</dbReference>
<evidence type="ECO:0000313" key="3">
    <source>
        <dbReference type="EMBL" id="KAF0695576.1"/>
    </source>
</evidence>
<proteinExistence type="predicted"/>
<gene>
    <name evidence="4" type="primary">Aste57867_13616</name>
    <name evidence="3" type="ORF">As57867_013566</name>
    <name evidence="4" type="ORF">ASTE57867_13616</name>
</gene>
<dbReference type="InterPro" id="IPR011598">
    <property type="entry name" value="bHLH_dom"/>
</dbReference>
<dbReference type="Gene3D" id="3.30.450.20">
    <property type="entry name" value="PAS domain"/>
    <property type="match status" value="1"/>
</dbReference>
<feature type="compositionally biased region" description="Polar residues" evidence="1">
    <location>
        <begin position="1"/>
        <end position="13"/>
    </location>
</feature>
<dbReference type="InterPro" id="IPR036638">
    <property type="entry name" value="HLH_DNA-bd_sf"/>
</dbReference>
<keyword evidence="5" id="KW-1185">Reference proteome</keyword>
<reference evidence="4 5" key="1">
    <citation type="submission" date="2019-03" db="EMBL/GenBank/DDBJ databases">
        <authorList>
            <person name="Gaulin E."/>
            <person name="Dumas B."/>
        </authorList>
    </citation>
    <scope>NUCLEOTIDE SEQUENCE [LARGE SCALE GENOMIC DNA]</scope>
    <source>
        <strain evidence="4">CBS 568.67</strain>
    </source>
</reference>
<feature type="compositionally biased region" description="Basic residues" evidence="1">
    <location>
        <begin position="67"/>
        <end position="78"/>
    </location>
</feature>
<dbReference type="EMBL" id="VJMH01005466">
    <property type="protein sequence ID" value="KAF0695576.1"/>
    <property type="molecule type" value="Genomic_DNA"/>
</dbReference>
<dbReference type="EMBL" id="CAADRA010005487">
    <property type="protein sequence ID" value="VFT90453.1"/>
    <property type="molecule type" value="Genomic_DNA"/>
</dbReference>
<reference evidence="3" key="2">
    <citation type="submission" date="2019-06" db="EMBL/GenBank/DDBJ databases">
        <title>Genomics analysis of Aphanomyces spp. identifies a new class of oomycete effector associated with host adaptation.</title>
        <authorList>
            <person name="Gaulin E."/>
        </authorList>
    </citation>
    <scope>NUCLEOTIDE SEQUENCE</scope>
    <source>
        <strain evidence="3">CBS 578.67</strain>
    </source>
</reference>
<feature type="region of interest" description="Disordered" evidence="1">
    <location>
        <begin position="128"/>
        <end position="161"/>
    </location>
</feature>
<evidence type="ECO:0000259" key="2">
    <source>
        <dbReference type="PROSITE" id="PS50888"/>
    </source>
</evidence>
<feature type="region of interest" description="Disordered" evidence="1">
    <location>
        <begin position="1"/>
        <end position="115"/>
    </location>
</feature>
<accession>A0A485L0S6</accession>
<dbReference type="SMART" id="SM00353">
    <property type="entry name" value="HLH"/>
    <property type="match status" value="1"/>
</dbReference>
<dbReference type="GO" id="GO:0046983">
    <property type="term" value="F:protein dimerization activity"/>
    <property type="evidence" value="ECO:0007669"/>
    <property type="project" value="InterPro"/>
</dbReference>
<dbReference type="AlphaFoldDB" id="A0A485L0S6"/>
<evidence type="ECO:0000256" key="1">
    <source>
        <dbReference type="SAM" id="MobiDB-lite"/>
    </source>
</evidence>
<dbReference type="Gene3D" id="4.10.280.10">
    <property type="entry name" value="Helix-loop-helix DNA-binding domain"/>
    <property type="match status" value="1"/>
</dbReference>
<feature type="compositionally biased region" description="Low complexity" evidence="1">
    <location>
        <begin position="40"/>
        <end position="66"/>
    </location>
</feature>
<dbReference type="Proteomes" id="UP000332933">
    <property type="component" value="Unassembled WGS sequence"/>
</dbReference>
<name>A0A485L0S6_9STRA</name>
<dbReference type="OrthoDB" id="200651at2759"/>
<dbReference type="CDD" id="cd00083">
    <property type="entry name" value="bHLH_SF"/>
    <property type="match status" value="1"/>
</dbReference>
<protein>
    <submittedName>
        <fullName evidence="4">Aste57867_13616 protein</fullName>
    </submittedName>
</protein>
<evidence type="ECO:0000313" key="5">
    <source>
        <dbReference type="Proteomes" id="UP000332933"/>
    </source>
</evidence>
<dbReference type="Pfam" id="PF00010">
    <property type="entry name" value="HLH"/>
    <property type="match status" value="1"/>
</dbReference>
<dbReference type="PROSITE" id="PS50888">
    <property type="entry name" value="BHLH"/>
    <property type="match status" value="1"/>
</dbReference>
<evidence type="ECO:0000313" key="4">
    <source>
        <dbReference type="EMBL" id="VFT90453.1"/>
    </source>
</evidence>
<organism evidence="4 5">
    <name type="scientific">Aphanomyces stellatus</name>
    <dbReference type="NCBI Taxonomy" id="120398"/>
    <lineage>
        <taxon>Eukaryota</taxon>
        <taxon>Sar</taxon>
        <taxon>Stramenopiles</taxon>
        <taxon>Oomycota</taxon>
        <taxon>Saprolegniomycetes</taxon>
        <taxon>Saprolegniales</taxon>
        <taxon>Verrucalvaceae</taxon>
        <taxon>Aphanomyces</taxon>
    </lineage>
</organism>
<sequence>MMNRNEYSYSPSQMMHHHQQRSMYSMDKGSHGSAGSNDFHMMAPHHGGAGASHHSASHHGGPPSHHSTSHHSSHHTSHHGGSSHGHHHGGMGHHSEFDHEPLVLNNGPPHHNFYQQMNQPMLHVSTDFSNVQGMPSMHGAGSDDMDDQKSMNGQKRSREELNQKEKKRMFKLNETIHTLKKLLDDAGVSCKKNKQSILDNTAHYISMLRNDLIIAKQKAEHAERMLHSNGGGSNGPSKGGYQFERYFEFSSTPTLIMTMDMQVLRANKSFREVTGYSEDALKNKETLLSCLSADTNRARSLVHNAIDSRKTVRTVVQNAIANGRVTSSLSLTLLFDPQGNPECVECVLIPLEEEQQQYDMLKEDVNLDEVSNLV</sequence>
<dbReference type="SUPFAM" id="SSF47459">
    <property type="entry name" value="HLH, helix-loop-helix DNA-binding domain"/>
    <property type="match status" value="1"/>
</dbReference>
<dbReference type="SUPFAM" id="SSF55785">
    <property type="entry name" value="PYP-like sensor domain (PAS domain)"/>
    <property type="match status" value="1"/>
</dbReference>
<feature type="domain" description="BHLH" evidence="2">
    <location>
        <begin position="156"/>
        <end position="208"/>
    </location>
</feature>